<organism evidence="2 3">
    <name type="scientific">Candidatus Thiomargarita nelsonii</name>
    <dbReference type="NCBI Taxonomy" id="1003181"/>
    <lineage>
        <taxon>Bacteria</taxon>
        <taxon>Pseudomonadati</taxon>
        <taxon>Pseudomonadota</taxon>
        <taxon>Gammaproteobacteria</taxon>
        <taxon>Thiotrichales</taxon>
        <taxon>Thiotrichaceae</taxon>
        <taxon>Thiomargarita</taxon>
    </lineage>
</organism>
<dbReference type="SUPFAM" id="SSF52540">
    <property type="entry name" value="P-loop containing nucleoside triphosphate hydrolases"/>
    <property type="match status" value="1"/>
</dbReference>
<keyword evidence="1" id="KW-0812">Transmembrane</keyword>
<gene>
    <name evidence="2" type="ORF">THIOM_005256</name>
</gene>
<dbReference type="EMBL" id="LUTY01002934">
    <property type="protein sequence ID" value="OAD19127.1"/>
    <property type="molecule type" value="Genomic_DNA"/>
</dbReference>
<reference evidence="2 3" key="1">
    <citation type="submission" date="2016-05" db="EMBL/GenBank/DDBJ databases">
        <title>Single-cell genome of chain-forming Candidatus Thiomargarita nelsonii and comparison to other large sulfur-oxidizing bacteria.</title>
        <authorList>
            <person name="Winkel M."/>
            <person name="Salman V."/>
            <person name="Woyke T."/>
            <person name="Schulz-Vogt H."/>
            <person name="Richter M."/>
            <person name="Flood B."/>
            <person name="Bailey J."/>
            <person name="Amann R."/>
            <person name="Mussmann M."/>
        </authorList>
    </citation>
    <scope>NUCLEOTIDE SEQUENCE [LARGE SCALE GENOMIC DNA]</scope>
    <source>
        <strain evidence="2 3">THI036</strain>
    </source>
</reference>
<keyword evidence="1" id="KW-0472">Membrane</keyword>
<proteinExistence type="predicted"/>
<feature type="transmembrane region" description="Helical" evidence="1">
    <location>
        <begin position="7"/>
        <end position="27"/>
    </location>
</feature>
<comment type="caution">
    <text evidence="2">The sequence shown here is derived from an EMBL/GenBank/DDBJ whole genome shotgun (WGS) entry which is preliminary data.</text>
</comment>
<dbReference type="PANTHER" id="PTHR32175:SF26">
    <property type="entry name" value="PROTEIN, PUTATIVE, EXPRESSED-RELATED"/>
    <property type="match status" value="1"/>
</dbReference>
<evidence type="ECO:0000313" key="2">
    <source>
        <dbReference type="EMBL" id="OAD19127.1"/>
    </source>
</evidence>
<dbReference type="Gene3D" id="3.40.50.300">
    <property type="entry name" value="P-loop containing nucleotide triphosphate hydrolases"/>
    <property type="match status" value="1"/>
</dbReference>
<dbReference type="Proteomes" id="UP000076962">
    <property type="component" value="Unassembled WGS sequence"/>
</dbReference>
<dbReference type="InterPro" id="IPR052796">
    <property type="entry name" value="Nod_factor_sulfotransferase"/>
</dbReference>
<keyword evidence="1" id="KW-1133">Transmembrane helix</keyword>
<dbReference type="AlphaFoldDB" id="A0A176RTR6"/>
<dbReference type="PANTHER" id="PTHR32175">
    <property type="entry name" value="PROTEIN, PUTATIVE, EXPRESSED-RELATED"/>
    <property type="match status" value="1"/>
</dbReference>
<keyword evidence="3" id="KW-1185">Reference proteome</keyword>
<sequence length="263" mass="31303">MRDKMGYIYRYPFFLAKEIFFYMLALLKRDNIPSQKFILYCSPRTGSNLLRTLINSHPDIYLDTPILSHDEAKRLFFPIRYIRGHHRKAAEKQVYGFKIHPYNLTYQKLDAQKFLLKFHQAGWKIIHLRRFNLVRQQVSLIIAEQRNKWVDTLETPLKKLKFYIDSDELIKKTQRQETHLANEEKALGQVPHLTIAYEDELLKAEQHQKTADRIFEYLGVDSVPVKAKIVRTSTDSLADFIENYEEMVRVLSKTKYARFLDDD</sequence>
<protein>
    <recommendedName>
        <fullName evidence="4">Sulfotransferase</fullName>
    </recommendedName>
</protein>
<dbReference type="InterPro" id="IPR027417">
    <property type="entry name" value="P-loop_NTPase"/>
</dbReference>
<accession>A0A176RTR6</accession>
<name>A0A176RTR6_9GAMM</name>
<evidence type="ECO:0008006" key="4">
    <source>
        <dbReference type="Google" id="ProtNLM"/>
    </source>
</evidence>
<evidence type="ECO:0000313" key="3">
    <source>
        <dbReference type="Proteomes" id="UP000076962"/>
    </source>
</evidence>
<evidence type="ECO:0000256" key="1">
    <source>
        <dbReference type="SAM" id="Phobius"/>
    </source>
</evidence>